<feature type="compositionally biased region" description="Basic and acidic residues" evidence="1">
    <location>
        <begin position="50"/>
        <end position="59"/>
    </location>
</feature>
<feature type="region of interest" description="Disordered" evidence="1">
    <location>
        <begin position="391"/>
        <end position="414"/>
    </location>
</feature>
<sequence length="611" mass="67809">MLRILNDEDGFDIKQRELVRVRSRHRWLLRTPNSAPKTAGDLDTIADVIGDSHDPHMELDLPLGGTSSGLTDEQQRAEVPGNGQSPELAAKQRERLQQLEAQSALRWETRKRRRRTRGWAGLPADPPGPPRFPSETTIDEGRAILGLDLGLYREIRSHFARICEDQNVSKKTIAGPERWEGVKDRLIQEVPHLQSVMWMDKEDASSKKLALDVICTDVTKRMRTMETKMTIADAKKVLGSNPEETRTIRQEFLKLLKEDRFTSKTEAGQEHWDGLKKKWTGDSNILQRLLAEGTLDPMHGEKLRAVEILATDVMKRLRDDQTKRDPSRKKQVQRGNTPLPMGVDEPPQHVEISTVVMNSPDHDDNQQLAIGDDYAPSQSLSQYHHMATPMITGTPNGPSRHVSHDASQLQRQERLRSPEAIHHGLSSSQVLSHSPSHDQTALIPSSVLNSGLPIDPQINSGLPVTMASHSPGVNSQHAHTSFLAQDLSPGMTQAQTHSYVQGHFGAAPAPRPPVAVYLRLHPSSPITMAPPIWIATLAARSFEELRQVAVKDMAGTVCGRVEGILGEGMTIEISRDDELTAFLAVIEGRSTTGTQGAPCFYVQILAAQWKT</sequence>
<evidence type="ECO:0000259" key="2">
    <source>
        <dbReference type="Pfam" id="PF24465"/>
    </source>
</evidence>
<dbReference type="Pfam" id="PF24962">
    <property type="entry name" value="DUF7767"/>
    <property type="match status" value="1"/>
</dbReference>
<organism evidence="4 5">
    <name type="scientific">Neoarthrinium moseri</name>
    <dbReference type="NCBI Taxonomy" id="1658444"/>
    <lineage>
        <taxon>Eukaryota</taxon>
        <taxon>Fungi</taxon>
        <taxon>Dikarya</taxon>
        <taxon>Ascomycota</taxon>
        <taxon>Pezizomycotina</taxon>
        <taxon>Sordariomycetes</taxon>
        <taxon>Xylariomycetidae</taxon>
        <taxon>Amphisphaeriales</taxon>
        <taxon>Apiosporaceae</taxon>
        <taxon>Neoarthrinium</taxon>
    </lineage>
</organism>
<evidence type="ECO:0000313" key="4">
    <source>
        <dbReference type="EMBL" id="KAI1871083.1"/>
    </source>
</evidence>
<proteinExistence type="predicted"/>
<feature type="domain" description="Tri-helical" evidence="2">
    <location>
        <begin position="142"/>
        <end position="225"/>
    </location>
</feature>
<feature type="region of interest" description="Disordered" evidence="1">
    <location>
        <begin position="110"/>
        <end position="132"/>
    </location>
</feature>
<accession>A0A9P9WMU5</accession>
<feature type="domain" description="DUF7767" evidence="3">
    <location>
        <begin position="512"/>
        <end position="604"/>
    </location>
</feature>
<reference evidence="4" key="1">
    <citation type="submission" date="2021-03" db="EMBL/GenBank/DDBJ databases">
        <title>Revisited historic fungal species revealed as producer of novel bioactive compounds through whole genome sequencing and comparative genomics.</title>
        <authorList>
            <person name="Vignolle G.A."/>
            <person name="Hochenegger N."/>
            <person name="Mach R.L."/>
            <person name="Mach-Aigner A.R."/>
            <person name="Javad Rahimi M."/>
            <person name="Salim K.A."/>
            <person name="Chan C.M."/>
            <person name="Lim L.B.L."/>
            <person name="Cai F."/>
            <person name="Druzhinina I.S."/>
            <person name="U'Ren J.M."/>
            <person name="Derntl C."/>
        </authorList>
    </citation>
    <scope>NUCLEOTIDE SEQUENCE</scope>
    <source>
        <strain evidence="4">TUCIM 5799</strain>
    </source>
</reference>
<evidence type="ECO:0000259" key="3">
    <source>
        <dbReference type="Pfam" id="PF24962"/>
    </source>
</evidence>
<dbReference type="Pfam" id="PF24465">
    <property type="entry name" value="Tri-helical"/>
    <property type="match status" value="2"/>
</dbReference>
<dbReference type="AlphaFoldDB" id="A0A9P9WMU5"/>
<name>A0A9P9WMU5_9PEZI</name>
<comment type="caution">
    <text evidence="4">The sequence shown here is derived from an EMBL/GenBank/DDBJ whole genome shotgun (WGS) entry which is preliminary data.</text>
</comment>
<dbReference type="PANTHER" id="PTHR38788">
    <property type="entry name" value="CLR5 DOMAIN-CONTAINING PROTEIN"/>
    <property type="match status" value="1"/>
</dbReference>
<keyword evidence="5" id="KW-1185">Reference proteome</keyword>
<dbReference type="EMBL" id="JAFIMR010000013">
    <property type="protein sequence ID" value="KAI1871083.1"/>
    <property type="molecule type" value="Genomic_DNA"/>
</dbReference>
<feature type="domain" description="Tri-helical" evidence="2">
    <location>
        <begin position="234"/>
        <end position="320"/>
    </location>
</feature>
<dbReference type="InterPro" id="IPR056669">
    <property type="entry name" value="DUF7767"/>
</dbReference>
<protein>
    <submittedName>
        <fullName evidence="4">Uncharacterized protein</fullName>
    </submittedName>
</protein>
<dbReference type="Proteomes" id="UP000829685">
    <property type="component" value="Unassembled WGS sequence"/>
</dbReference>
<dbReference type="PANTHER" id="PTHR38788:SF5">
    <property type="entry name" value="CLR5 DOMAIN-CONTAINING PROTEIN"/>
    <property type="match status" value="1"/>
</dbReference>
<gene>
    <name evidence="4" type="ORF">JX265_006123</name>
</gene>
<feature type="region of interest" description="Disordered" evidence="1">
    <location>
        <begin position="47"/>
        <end position="85"/>
    </location>
</feature>
<evidence type="ECO:0000256" key="1">
    <source>
        <dbReference type="SAM" id="MobiDB-lite"/>
    </source>
</evidence>
<feature type="region of interest" description="Disordered" evidence="1">
    <location>
        <begin position="317"/>
        <end position="346"/>
    </location>
</feature>
<evidence type="ECO:0000313" key="5">
    <source>
        <dbReference type="Proteomes" id="UP000829685"/>
    </source>
</evidence>
<dbReference type="InterPro" id="IPR057940">
    <property type="entry name" value="Tri-helical_dom"/>
</dbReference>